<gene>
    <name evidence="1" type="ORF">KIW84_056489</name>
</gene>
<name>A0A9D4X131_PEA</name>
<dbReference type="Gramene" id="Psat05G0648900-T1">
    <property type="protein sequence ID" value="KAI5411422.1"/>
    <property type="gene ID" value="KIW84_056489"/>
</dbReference>
<dbReference type="PANTHER" id="PTHR31635:SF196">
    <property type="entry name" value="REVERSE TRANSCRIPTASE DOMAIN-CONTAINING PROTEIN-RELATED"/>
    <property type="match status" value="1"/>
</dbReference>
<keyword evidence="2" id="KW-1185">Reference proteome</keyword>
<dbReference type="AlphaFoldDB" id="A0A9D4X131"/>
<dbReference type="PANTHER" id="PTHR31635">
    <property type="entry name" value="REVERSE TRANSCRIPTASE DOMAIN-CONTAINING PROTEIN-RELATED"/>
    <property type="match status" value="1"/>
</dbReference>
<dbReference type="Proteomes" id="UP001058974">
    <property type="component" value="Chromosome 5"/>
</dbReference>
<dbReference type="EMBL" id="JAMSHJ010000005">
    <property type="protein sequence ID" value="KAI5411422.1"/>
    <property type="molecule type" value="Genomic_DNA"/>
</dbReference>
<sequence>MGHQCGVTKFREMQWKPIYKPPEEKKTLYPMREVQRRLVYILKRSNKNGQGLIKVEEIEAKGYHMKEHDIIKKTKFKFFNCVANLERYEEVVSRSWREPLVGIPMYVLWSKLKILKPILKKLSRPLAHVHQNIAKARIDPEKAQFDLIMVIMNNHRIEEVMKCTENVIRWNELEEDMLKHKAKIDWLRLGDGNNSYFHASIKSNQNAKSVRVLYMEDGTNMITQEEIENEVLDYYGKLMGKRVNNLQYIDIEAMRDEAQLNMEQREYLVRPVNELEICKALIDINDQKSFGLDGFGSRFLKANWNTIKDDAITAIMEFFGKERLYKAFNYTVVTLIPKSDDSKYIKDHRPIYVCTITYKIISKVLTAQLGMVLRSIIGQCYATFVPGKQIQNQILLAYEIIKGYARKRDPHMYTPT</sequence>
<organism evidence="1 2">
    <name type="scientific">Pisum sativum</name>
    <name type="common">Garden pea</name>
    <name type="synonym">Lathyrus oleraceus</name>
    <dbReference type="NCBI Taxonomy" id="3888"/>
    <lineage>
        <taxon>Eukaryota</taxon>
        <taxon>Viridiplantae</taxon>
        <taxon>Streptophyta</taxon>
        <taxon>Embryophyta</taxon>
        <taxon>Tracheophyta</taxon>
        <taxon>Spermatophyta</taxon>
        <taxon>Magnoliopsida</taxon>
        <taxon>eudicotyledons</taxon>
        <taxon>Gunneridae</taxon>
        <taxon>Pentapetalae</taxon>
        <taxon>rosids</taxon>
        <taxon>fabids</taxon>
        <taxon>Fabales</taxon>
        <taxon>Fabaceae</taxon>
        <taxon>Papilionoideae</taxon>
        <taxon>50 kb inversion clade</taxon>
        <taxon>NPAAA clade</taxon>
        <taxon>Hologalegina</taxon>
        <taxon>IRL clade</taxon>
        <taxon>Fabeae</taxon>
        <taxon>Lathyrus</taxon>
    </lineage>
</organism>
<proteinExistence type="predicted"/>
<evidence type="ECO:0008006" key="3">
    <source>
        <dbReference type="Google" id="ProtNLM"/>
    </source>
</evidence>
<evidence type="ECO:0000313" key="2">
    <source>
        <dbReference type="Proteomes" id="UP001058974"/>
    </source>
</evidence>
<evidence type="ECO:0000313" key="1">
    <source>
        <dbReference type="EMBL" id="KAI5411422.1"/>
    </source>
</evidence>
<comment type="caution">
    <text evidence="1">The sequence shown here is derived from an EMBL/GenBank/DDBJ whole genome shotgun (WGS) entry which is preliminary data.</text>
</comment>
<accession>A0A9D4X131</accession>
<reference evidence="1 2" key="1">
    <citation type="journal article" date="2022" name="Nat. Genet.">
        <title>Improved pea reference genome and pan-genome highlight genomic features and evolutionary characteristics.</title>
        <authorList>
            <person name="Yang T."/>
            <person name="Liu R."/>
            <person name="Luo Y."/>
            <person name="Hu S."/>
            <person name="Wang D."/>
            <person name="Wang C."/>
            <person name="Pandey M.K."/>
            <person name="Ge S."/>
            <person name="Xu Q."/>
            <person name="Li N."/>
            <person name="Li G."/>
            <person name="Huang Y."/>
            <person name="Saxena R.K."/>
            <person name="Ji Y."/>
            <person name="Li M."/>
            <person name="Yan X."/>
            <person name="He Y."/>
            <person name="Liu Y."/>
            <person name="Wang X."/>
            <person name="Xiang C."/>
            <person name="Varshney R.K."/>
            <person name="Ding H."/>
            <person name="Gao S."/>
            <person name="Zong X."/>
        </authorList>
    </citation>
    <scope>NUCLEOTIDE SEQUENCE [LARGE SCALE GENOMIC DNA]</scope>
    <source>
        <strain evidence="1 2">cv. Zhongwan 6</strain>
    </source>
</reference>
<protein>
    <recommendedName>
        <fullName evidence="3">Reverse transcriptase</fullName>
    </recommendedName>
</protein>